<proteinExistence type="predicted"/>
<evidence type="ECO:0000256" key="1">
    <source>
        <dbReference type="SAM" id="Phobius"/>
    </source>
</evidence>
<evidence type="ECO:0000313" key="3">
    <source>
        <dbReference type="Proteomes" id="UP001409585"/>
    </source>
</evidence>
<feature type="transmembrane region" description="Helical" evidence="1">
    <location>
        <begin position="37"/>
        <end position="59"/>
    </location>
</feature>
<dbReference type="EMBL" id="BAABLX010000077">
    <property type="protein sequence ID" value="GAA4958911.1"/>
    <property type="molecule type" value="Genomic_DNA"/>
</dbReference>
<dbReference type="AlphaFoldDB" id="A0AAV3U8R3"/>
<sequence>MQLLSDVTLIALTILGGTFLILLAAVIKSGAEGAIKLWNGIGAVMGAAIGAMCTYYFAADEIEMAKVNRDQAVEQVVAAREVLADFQTEISNTNEKIVSLARSQSPNQPALDNDSIRAISRDLQAVENLSNRKAAQLQTQIDRFQKIVQTTVPN</sequence>
<keyword evidence="3" id="KW-1185">Reference proteome</keyword>
<keyword evidence="1" id="KW-1133">Transmembrane helix</keyword>
<gene>
    <name evidence="2" type="ORF">GCM10025791_44670</name>
</gene>
<dbReference type="RefSeq" id="WP_345427523.1">
    <property type="nucleotide sequence ID" value="NZ_AP031496.1"/>
</dbReference>
<comment type="caution">
    <text evidence="2">The sequence shown here is derived from an EMBL/GenBank/DDBJ whole genome shotgun (WGS) entry which is preliminary data.</text>
</comment>
<reference evidence="3" key="1">
    <citation type="journal article" date="2019" name="Int. J. Syst. Evol. Microbiol.">
        <title>The Global Catalogue of Microorganisms (GCM) 10K type strain sequencing project: providing services to taxonomists for standard genome sequencing and annotation.</title>
        <authorList>
            <consortium name="The Broad Institute Genomics Platform"/>
            <consortium name="The Broad Institute Genome Sequencing Center for Infectious Disease"/>
            <person name="Wu L."/>
            <person name="Ma J."/>
        </authorList>
    </citation>
    <scope>NUCLEOTIDE SEQUENCE [LARGE SCALE GENOMIC DNA]</scope>
    <source>
        <strain evidence="3">JCM 19134</strain>
    </source>
</reference>
<dbReference type="Proteomes" id="UP001409585">
    <property type="component" value="Unassembled WGS sequence"/>
</dbReference>
<accession>A0AAV3U8R3</accession>
<name>A0AAV3U8R3_9ALTE</name>
<keyword evidence="1" id="KW-0472">Membrane</keyword>
<organism evidence="2 3">
    <name type="scientific">Halioxenophilus aromaticivorans</name>
    <dbReference type="NCBI Taxonomy" id="1306992"/>
    <lineage>
        <taxon>Bacteria</taxon>
        <taxon>Pseudomonadati</taxon>
        <taxon>Pseudomonadota</taxon>
        <taxon>Gammaproteobacteria</taxon>
        <taxon>Alteromonadales</taxon>
        <taxon>Alteromonadaceae</taxon>
        <taxon>Halioxenophilus</taxon>
    </lineage>
</organism>
<feature type="transmembrane region" description="Helical" evidence="1">
    <location>
        <begin position="7"/>
        <end position="31"/>
    </location>
</feature>
<protein>
    <submittedName>
        <fullName evidence="2">Uncharacterized protein</fullName>
    </submittedName>
</protein>
<keyword evidence="1" id="KW-0812">Transmembrane</keyword>
<evidence type="ECO:0000313" key="2">
    <source>
        <dbReference type="EMBL" id="GAA4958911.1"/>
    </source>
</evidence>